<dbReference type="EMBL" id="BMZS01000003">
    <property type="protein sequence ID" value="GHD46947.1"/>
    <property type="molecule type" value="Genomic_DNA"/>
</dbReference>
<reference evidence="1" key="1">
    <citation type="journal article" date="2014" name="Int. J. Syst. Evol. Microbiol.">
        <title>Complete genome sequence of Corynebacterium casei LMG S-19264T (=DSM 44701T), isolated from a smear-ripened cheese.</title>
        <authorList>
            <consortium name="US DOE Joint Genome Institute (JGI-PGF)"/>
            <person name="Walter F."/>
            <person name="Albersmeier A."/>
            <person name="Kalinowski J."/>
            <person name="Ruckert C."/>
        </authorList>
    </citation>
    <scope>NUCLEOTIDE SEQUENCE</scope>
    <source>
        <strain evidence="1">KCTC 42651</strain>
    </source>
</reference>
<sequence>MPITEADFSHVEDDRFRRLLAYWLEARGGAVVPPVDAIDPVRFPFLLEQVWLCAVEENPRKFRYRLTGDHIRAAYDAPLVGRTLNEVTEPSVAERVLGYFNLVVDLPAIVHVIGRIYSEDARPARGERMILPFADPGTGRVTRILGATIHSWESRGIGTGEVPVRQVRTFTPADGSPAWCESWL</sequence>
<evidence type="ECO:0000313" key="2">
    <source>
        <dbReference type="Proteomes" id="UP000630353"/>
    </source>
</evidence>
<dbReference type="Pfam" id="PF07310">
    <property type="entry name" value="PAS_5"/>
    <property type="match status" value="1"/>
</dbReference>
<protein>
    <recommendedName>
        <fullName evidence="3">PAS domain-containing protein</fullName>
    </recommendedName>
</protein>
<organism evidence="1 2">
    <name type="scientific">Thalassobaculum fulvum</name>
    <dbReference type="NCBI Taxonomy" id="1633335"/>
    <lineage>
        <taxon>Bacteria</taxon>
        <taxon>Pseudomonadati</taxon>
        <taxon>Pseudomonadota</taxon>
        <taxon>Alphaproteobacteria</taxon>
        <taxon>Rhodospirillales</taxon>
        <taxon>Thalassobaculaceae</taxon>
        <taxon>Thalassobaculum</taxon>
    </lineage>
</organism>
<dbReference type="InterPro" id="IPR009922">
    <property type="entry name" value="DUF1457"/>
</dbReference>
<evidence type="ECO:0008006" key="3">
    <source>
        <dbReference type="Google" id="ProtNLM"/>
    </source>
</evidence>
<dbReference type="RefSeq" id="WP_189988479.1">
    <property type="nucleotide sequence ID" value="NZ_BMZS01000003.1"/>
</dbReference>
<accession>A0A919CQ68</accession>
<reference evidence="1" key="2">
    <citation type="submission" date="2020-09" db="EMBL/GenBank/DDBJ databases">
        <authorList>
            <person name="Sun Q."/>
            <person name="Kim S."/>
        </authorList>
    </citation>
    <scope>NUCLEOTIDE SEQUENCE</scope>
    <source>
        <strain evidence="1">KCTC 42651</strain>
    </source>
</reference>
<proteinExistence type="predicted"/>
<dbReference type="AlphaFoldDB" id="A0A919CQ68"/>
<dbReference type="Proteomes" id="UP000630353">
    <property type="component" value="Unassembled WGS sequence"/>
</dbReference>
<name>A0A919CQ68_9PROT</name>
<keyword evidence="2" id="KW-1185">Reference proteome</keyword>
<gene>
    <name evidence="1" type="ORF">GCM10017083_16680</name>
</gene>
<evidence type="ECO:0000313" key="1">
    <source>
        <dbReference type="EMBL" id="GHD46947.1"/>
    </source>
</evidence>
<comment type="caution">
    <text evidence="1">The sequence shown here is derived from an EMBL/GenBank/DDBJ whole genome shotgun (WGS) entry which is preliminary data.</text>
</comment>